<protein>
    <recommendedName>
        <fullName evidence="2 8">DNA-directed RNA polymerase</fullName>
        <ecNumber evidence="2 8">2.7.7.6</ecNumber>
    </recommendedName>
</protein>
<dbReference type="Gene3D" id="1.10.150.20">
    <property type="entry name" value="5' to 3' exonuclease, C-terminal subdomain"/>
    <property type="match status" value="1"/>
</dbReference>
<evidence type="ECO:0000256" key="4">
    <source>
        <dbReference type="ARBA" id="ARBA00022679"/>
    </source>
</evidence>
<organism evidence="11 12">
    <name type="scientific">Saguinus oedipus</name>
    <name type="common">Cotton-top tamarin</name>
    <name type="synonym">Oedipomidas oedipus</name>
    <dbReference type="NCBI Taxonomy" id="9490"/>
    <lineage>
        <taxon>Eukaryota</taxon>
        <taxon>Metazoa</taxon>
        <taxon>Chordata</taxon>
        <taxon>Craniata</taxon>
        <taxon>Vertebrata</taxon>
        <taxon>Euteleostomi</taxon>
        <taxon>Mammalia</taxon>
        <taxon>Eutheria</taxon>
        <taxon>Euarchontoglires</taxon>
        <taxon>Primates</taxon>
        <taxon>Haplorrhini</taxon>
        <taxon>Platyrrhini</taxon>
        <taxon>Cebidae</taxon>
        <taxon>Callitrichinae</taxon>
        <taxon>Saguinus</taxon>
    </lineage>
</organism>
<dbReference type="InterPro" id="IPR037159">
    <property type="entry name" value="RNA_POL_N_sf"/>
</dbReference>
<dbReference type="SUPFAM" id="SSF56672">
    <property type="entry name" value="DNA/RNA polymerases"/>
    <property type="match status" value="1"/>
</dbReference>
<feature type="region of interest" description="Disordered" evidence="9">
    <location>
        <begin position="1"/>
        <end position="61"/>
    </location>
</feature>
<dbReference type="EMBL" id="JASSZA010000019">
    <property type="protein sequence ID" value="KAK2087889.1"/>
    <property type="molecule type" value="Genomic_DNA"/>
</dbReference>
<proteinExistence type="inferred from homology"/>
<comment type="function">
    <text evidence="8">DNA-dependent RNA polymerase catalyzes the transcription of DNA into RNA using the four ribonucleoside triphosphates as substrates.</text>
</comment>
<dbReference type="InterPro" id="IPR029262">
    <property type="entry name" value="RPOL_N"/>
</dbReference>
<evidence type="ECO:0000256" key="2">
    <source>
        <dbReference type="ARBA" id="ARBA00012418"/>
    </source>
</evidence>
<dbReference type="PROSITE" id="PS00489">
    <property type="entry name" value="RNA_POL_PHAGE_2"/>
    <property type="match status" value="1"/>
</dbReference>
<evidence type="ECO:0000256" key="5">
    <source>
        <dbReference type="ARBA" id="ARBA00022695"/>
    </source>
</evidence>
<dbReference type="EC" id="2.7.7.6" evidence="2 8"/>
<feature type="domain" description="DNA-directed RNA polymerase N-terminal" evidence="10">
    <location>
        <begin position="6"/>
        <end position="213"/>
    </location>
</feature>
<gene>
    <name evidence="11" type="ORF">P7K49_033796</name>
</gene>
<evidence type="ECO:0000256" key="8">
    <source>
        <dbReference type="RuleBase" id="RU003805"/>
    </source>
</evidence>
<dbReference type="Pfam" id="PF14700">
    <property type="entry name" value="RPOL_N"/>
    <property type="match status" value="1"/>
</dbReference>
<keyword evidence="3 8" id="KW-0240">DNA-directed RNA polymerase</keyword>
<feature type="compositionally biased region" description="Basic and acidic residues" evidence="9">
    <location>
        <begin position="1"/>
        <end position="15"/>
    </location>
</feature>
<name>A0ABQ9TSZ0_SAGOE</name>
<dbReference type="Proteomes" id="UP001266305">
    <property type="component" value="Unassembled WGS sequence"/>
</dbReference>
<evidence type="ECO:0000256" key="6">
    <source>
        <dbReference type="ARBA" id="ARBA00023163"/>
    </source>
</evidence>
<evidence type="ECO:0000259" key="10">
    <source>
        <dbReference type="SMART" id="SM01311"/>
    </source>
</evidence>
<dbReference type="InterPro" id="IPR043502">
    <property type="entry name" value="DNA/RNA_pol_sf"/>
</dbReference>
<dbReference type="SMART" id="SM01311">
    <property type="entry name" value="RPOL_N"/>
    <property type="match status" value="1"/>
</dbReference>
<dbReference type="PROSITE" id="PS00900">
    <property type="entry name" value="RNA_POL_PHAGE_1"/>
    <property type="match status" value="1"/>
</dbReference>
<accession>A0ABQ9TSZ0</accession>
<dbReference type="Gene3D" id="1.10.287.280">
    <property type="match status" value="1"/>
</dbReference>
<evidence type="ECO:0000313" key="12">
    <source>
        <dbReference type="Proteomes" id="UP001266305"/>
    </source>
</evidence>
<evidence type="ECO:0000313" key="11">
    <source>
        <dbReference type="EMBL" id="KAK2087889.1"/>
    </source>
</evidence>
<dbReference type="InterPro" id="IPR002092">
    <property type="entry name" value="DNA-dir_Rpol_phage-type"/>
</dbReference>
<comment type="catalytic activity">
    <reaction evidence="7 8">
        <text>RNA(n) + a ribonucleoside 5'-triphosphate = RNA(n+1) + diphosphate</text>
        <dbReference type="Rhea" id="RHEA:21248"/>
        <dbReference type="Rhea" id="RHEA-COMP:14527"/>
        <dbReference type="Rhea" id="RHEA-COMP:17342"/>
        <dbReference type="ChEBI" id="CHEBI:33019"/>
        <dbReference type="ChEBI" id="CHEBI:61557"/>
        <dbReference type="ChEBI" id="CHEBI:140395"/>
        <dbReference type="EC" id="2.7.7.6"/>
    </reaction>
</comment>
<dbReference type="PANTHER" id="PTHR10102">
    <property type="entry name" value="DNA-DIRECTED RNA POLYMERASE, MITOCHONDRIAL"/>
    <property type="match status" value="1"/>
</dbReference>
<dbReference type="PANTHER" id="PTHR10102:SF0">
    <property type="entry name" value="DNA-DIRECTED RNA POLYMERASE, MITOCHONDRIAL"/>
    <property type="match status" value="1"/>
</dbReference>
<keyword evidence="4 8" id="KW-0808">Transferase</keyword>
<evidence type="ECO:0000256" key="1">
    <source>
        <dbReference type="ARBA" id="ARBA00009493"/>
    </source>
</evidence>
<comment type="caution">
    <text evidence="11">The sequence shown here is derived from an EMBL/GenBank/DDBJ whole genome shotgun (WGS) entry which is preliminary data.</text>
</comment>
<dbReference type="Gene3D" id="1.10.1320.10">
    <property type="entry name" value="DNA-directed RNA polymerase, N-terminal domain"/>
    <property type="match status" value="1"/>
</dbReference>
<dbReference type="InterPro" id="IPR046950">
    <property type="entry name" value="DNA-dir_Rpol_C_phage-type"/>
</dbReference>
<sequence>MHPEPGIHPQTRDQNPRSSPVHHSLQQRDSQPPTSDRARACSSAPARTPEAAPKPARGRQAPLAGGFSWARLECLRYRLALGAPEPLPVQVQLSKLRRCRPTWPSRATSRLVPVLYHVYSFRNVYQIGFQKPHPAYVQLLATAAEPTVTFEAVDVPMLCPPLPRTSLHTGAFLLSPTNLMRSVDCTMHHQRLLENSPPTALHGALDTLTQLGNWLPQAPRAGPAVRGGPTARGPPAAQLARCLKEAGEVHSLWADALYRLSLAQNLRNCVFWLPHNMDFRGRTYPCPPHFSHLARALLEFAQGRPLSPHGLDWLKSHVVNLTGLKKRELLQVLQAFADEVMSDILDSADRPVTGRRWWMGSEEPWQTLACRMEIAKAVRTSDPAAYVSHLPVHQDGSCNGLQHCTTLGRDSVGAASVNLEPSDVPQDVDSDVAAQVEVFRRQDDRHDSWVAQVLEGIVTRKVVKQTVMTVVYGVTRFGWRLQIEKNLRELSDFPQEFLWEASH</sequence>
<evidence type="ECO:0000256" key="9">
    <source>
        <dbReference type="SAM" id="MobiDB-lite"/>
    </source>
</evidence>
<evidence type="ECO:0000256" key="7">
    <source>
        <dbReference type="ARBA" id="ARBA00048552"/>
    </source>
</evidence>
<dbReference type="Pfam" id="PF00940">
    <property type="entry name" value="RNA_pol"/>
    <property type="match status" value="1"/>
</dbReference>
<keyword evidence="5 8" id="KW-0548">Nucleotidyltransferase</keyword>
<reference evidence="11 12" key="1">
    <citation type="submission" date="2023-05" db="EMBL/GenBank/DDBJ databases">
        <title>B98-5 Cell Line De Novo Hybrid Assembly: An Optical Mapping Approach.</title>
        <authorList>
            <person name="Kananen K."/>
            <person name="Auerbach J.A."/>
            <person name="Kautto E."/>
            <person name="Blachly J.S."/>
        </authorList>
    </citation>
    <scope>NUCLEOTIDE SEQUENCE [LARGE SCALE GENOMIC DNA]</scope>
    <source>
        <strain evidence="11">B95-8</strain>
        <tissue evidence="11">Cell line</tissue>
    </source>
</reference>
<comment type="similarity">
    <text evidence="1 8">Belongs to the phage and mitochondrial RNA polymerase family.</text>
</comment>
<keyword evidence="12" id="KW-1185">Reference proteome</keyword>
<keyword evidence="6 8" id="KW-0804">Transcription</keyword>
<evidence type="ECO:0000256" key="3">
    <source>
        <dbReference type="ARBA" id="ARBA00022478"/>
    </source>
</evidence>